<dbReference type="CDD" id="cd20405">
    <property type="entry name" value="Tudor_Agenet_AtDUF_rpt1_3"/>
    <property type="match status" value="1"/>
</dbReference>
<dbReference type="OrthoDB" id="938602at2759"/>
<feature type="domain" description="Agenet" evidence="1">
    <location>
        <begin position="72"/>
        <end position="128"/>
    </location>
</feature>
<dbReference type="Pfam" id="PF05641">
    <property type="entry name" value="Agenet"/>
    <property type="match status" value="1"/>
</dbReference>
<protein>
    <submittedName>
        <fullName evidence="2">Agenet-like domain</fullName>
    </submittedName>
</protein>
<reference evidence="2 3" key="1">
    <citation type="journal article" date="2017" name="Mol. Plant">
        <title>The Genome of Medicinal Plant Macleaya cordata Provides New Insights into Benzylisoquinoline Alkaloids Metabolism.</title>
        <authorList>
            <person name="Liu X."/>
            <person name="Liu Y."/>
            <person name="Huang P."/>
            <person name="Ma Y."/>
            <person name="Qing Z."/>
            <person name="Tang Q."/>
            <person name="Cao H."/>
            <person name="Cheng P."/>
            <person name="Zheng Y."/>
            <person name="Yuan Z."/>
            <person name="Zhou Y."/>
            <person name="Liu J."/>
            <person name="Tang Z."/>
            <person name="Zhuo Y."/>
            <person name="Zhang Y."/>
            <person name="Yu L."/>
            <person name="Huang J."/>
            <person name="Yang P."/>
            <person name="Peng Q."/>
            <person name="Zhang J."/>
            <person name="Jiang W."/>
            <person name="Zhang Z."/>
            <person name="Lin K."/>
            <person name="Ro D.K."/>
            <person name="Chen X."/>
            <person name="Xiong X."/>
            <person name="Shang Y."/>
            <person name="Huang S."/>
            <person name="Zeng J."/>
        </authorList>
    </citation>
    <scope>NUCLEOTIDE SEQUENCE [LARGE SCALE GENOMIC DNA]</scope>
    <source>
        <strain evidence="3">cv. BLH2017</strain>
        <tissue evidence="2">Root</tissue>
    </source>
</reference>
<dbReference type="Proteomes" id="UP000195402">
    <property type="component" value="Unassembled WGS sequence"/>
</dbReference>
<evidence type="ECO:0000313" key="2">
    <source>
        <dbReference type="EMBL" id="OVA05276.1"/>
    </source>
</evidence>
<dbReference type="PANTHER" id="PTHR31917">
    <property type="entry name" value="AGENET DOMAIN-CONTAINING PROTEIN-RELATED"/>
    <property type="match status" value="1"/>
</dbReference>
<gene>
    <name evidence="2" type="ORF">BVC80_441g15</name>
</gene>
<dbReference type="EMBL" id="MVGT01003118">
    <property type="protein sequence ID" value="OVA05276.1"/>
    <property type="molecule type" value="Genomic_DNA"/>
</dbReference>
<dbReference type="SMART" id="SM00743">
    <property type="entry name" value="Agenet"/>
    <property type="match status" value="2"/>
</dbReference>
<dbReference type="PANTHER" id="PTHR31917:SF148">
    <property type="entry name" value="DUF724 DOMAIN-CONTAINING PROTEIN 2"/>
    <property type="match status" value="1"/>
</dbReference>
<dbReference type="AlphaFoldDB" id="A0A200Q490"/>
<accession>A0A200Q490</accession>
<dbReference type="InterPro" id="IPR014002">
    <property type="entry name" value="Agenet_dom_plant"/>
</dbReference>
<name>A0A200Q490_MACCD</name>
<dbReference type="InParanoid" id="A0A200Q490"/>
<dbReference type="STRING" id="56857.A0A200Q490"/>
<evidence type="ECO:0000259" key="1">
    <source>
        <dbReference type="SMART" id="SM00743"/>
    </source>
</evidence>
<comment type="caution">
    <text evidence="2">The sequence shown here is derived from an EMBL/GenBank/DDBJ whole genome shotgun (WGS) entry which is preliminary data.</text>
</comment>
<proteinExistence type="predicted"/>
<keyword evidence="3" id="KW-1185">Reference proteome</keyword>
<dbReference type="CDD" id="cd20406">
    <property type="entry name" value="Tudor_Agenet_AtDUF_rpt2_4"/>
    <property type="match status" value="1"/>
</dbReference>
<organism evidence="2 3">
    <name type="scientific">Macleaya cordata</name>
    <name type="common">Five-seeded plume-poppy</name>
    <name type="synonym">Bocconia cordata</name>
    <dbReference type="NCBI Taxonomy" id="56857"/>
    <lineage>
        <taxon>Eukaryota</taxon>
        <taxon>Viridiplantae</taxon>
        <taxon>Streptophyta</taxon>
        <taxon>Embryophyta</taxon>
        <taxon>Tracheophyta</taxon>
        <taxon>Spermatophyta</taxon>
        <taxon>Magnoliopsida</taxon>
        <taxon>Ranunculales</taxon>
        <taxon>Papaveraceae</taxon>
        <taxon>Papaveroideae</taxon>
        <taxon>Macleaya</taxon>
    </lineage>
</organism>
<feature type="domain" description="Agenet" evidence="1">
    <location>
        <begin position="1"/>
        <end position="70"/>
    </location>
</feature>
<dbReference type="OMA" id="CSKQEGF"/>
<sequence>MEFSHGERVEISIKQKDFYGSYYTGKFLSGVGLNKFLVEYETLRSNRCETSRITDIVDAPNVRPFPPEVKVTDFSLHDIVDAYENDAWWVGTISGIINSTNYYVYFENTGEIFAYPNSDLRVHQELVNGNWVVSHKKGLK</sequence>
<evidence type="ECO:0000313" key="3">
    <source>
        <dbReference type="Proteomes" id="UP000195402"/>
    </source>
</evidence>
<dbReference type="InterPro" id="IPR008395">
    <property type="entry name" value="Agenet-like_dom"/>
</dbReference>